<keyword evidence="3" id="KW-0807">Transducer</keyword>
<evidence type="ECO:0000313" key="8">
    <source>
        <dbReference type="Proteomes" id="UP000753724"/>
    </source>
</evidence>
<sequence length="466" mass="49545">MFWRKNHEPSLDSLVAQAVFESSPDGMLLIQDGVFTACNRACEALYDHPRSQIIGRTPADFSAPTQSDGRPTAVHVPERLQEAMAKGFSRFEWLNLNRRGEVVRILVTLIPTHIHGNGEVLVLIQSLAETAGVIEELRHGLDQLSAGNLTCHLTRPFRADYEGLRDAFNTAVDAFAGSMGKVMQTAQMVSNGAEEIQQAAQDLSNRTEQQAAKLESTASQLSEIGHAMEDSVSAATSANTLVAETRRRAQESGAVVTRAVDAMAAIEASSREISNIISVIDGIAFQTNLLALNAGVEAARAGDAGRGFAVVASEVRALAQRSADAAKDIKTRIEGSTRHVSSGVALVTETGSTLSRIAEGITQVSDVISQIAQDITERTNGLRQANAMVGDINRLTQSNAAMSEQASAAARGLATQSATLMDELQRFRMSGSMTQRGGGGITYASASVAPEQVVPFASRRAGRRAA</sequence>
<dbReference type="PANTHER" id="PTHR43531">
    <property type="entry name" value="PROTEIN ICFG"/>
    <property type="match status" value="1"/>
</dbReference>
<comment type="similarity">
    <text evidence="2">Belongs to the methyl-accepting chemotaxis (MCP) protein family.</text>
</comment>
<evidence type="ECO:0000259" key="6">
    <source>
        <dbReference type="PROSITE" id="PS50885"/>
    </source>
</evidence>
<dbReference type="PROSITE" id="PS50885">
    <property type="entry name" value="HAMP"/>
    <property type="match status" value="1"/>
</dbReference>
<feature type="coiled-coil region" evidence="4">
    <location>
        <begin position="193"/>
        <end position="224"/>
    </location>
</feature>
<dbReference type="InterPro" id="IPR000014">
    <property type="entry name" value="PAS"/>
</dbReference>
<dbReference type="SUPFAM" id="SSF58104">
    <property type="entry name" value="Methyl-accepting chemotaxis protein (MCP) signaling domain"/>
    <property type="match status" value="1"/>
</dbReference>
<dbReference type="SMART" id="SM00283">
    <property type="entry name" value="MA"/>
    <property type="match status" value="1"/>
</dbReference>
<accession>A0ABW9XFU1</accession>
<reference evidence="8" key="1">
    <citation type="submission" date="2020-01" db="EMBL/GenBank/DDBJ databases">
        <title>Sphingomonas sp. strain CSW-10.</title>
        <authorList>
            <person name="Chen W.-M."/>
        </authorList>
    </citation>
    <scope>NUCLEOTIDE SEQUENCE [LARGE SCALE GENOMIC DNA]</scope>
    <source>
        <strain evidence="8">FSY-8</strain>
    </source>
</reference>
<dbReference type="PANTHER" id="PTHR43531:SF11">
    <property type="entry name" value="METHYL-ACCEPTING CHEMOTAXIS PROTEIN 3"/>
    <property type="match status" value="1"/>
</dbReference>
<dbReference type="InterPro" id="IPR004090">
    <property type="entry name" value="Chemotax_Me-accpt_rcpt"/>
</dbReference>
<dbReference type="InterPro" id="IPR051310">
    <property type="entry name" value="MCP_chemotaxis"/>
</dbReference>
<dbReference type="SMART" id="SM00091">
    <property type="entry name" value="PAS"/>
    <property type="match status" value="1"/>
</dbReference>
<evidence type="ECO:0000256" key="1">
    <source>
        <dbReference type="ARBA" id="ARBA00022500"/>
    </source>
</evidence>
<organism evidence="7 8">
    <name type="scientific">Novosphingobium ovatum</name>
    <dbReference type="NCBI Taxonomy" id="1908523"/>
    <lineage>
        <taxon>Bacteria</taxon>
        <taxon>Pseudomonadati</taxon>
        <taxon>Pseudomonadota</taxon>
        <taxon>Alphaproteobacteria</taxon>
        <taxon>Sphingomonadales</taxon>
        <taxon>Sphingomonadaceae</taxon>
        <taxon>Novosphingobium</taxon>
    </lineage>
</organism>
<dbReference type="Proteomes" id="UP000753724">
    <property type="component" value="Unassembled WGS sequence"/>
</dbReference>
<proteinExistence type="inferred from homology"/>
<feature type="domain" description="Methyl-accepting transducer" evidence="5">
    <location>
        <begin position="185"/>
        <end position="414"/>
    </location>
</feature>
<dbReference type="InterPro" id="IPR035965">
    <property type="entry name" value="PAS-like_dom_sf"/>
</dbReference>
<gene>
    <name evidence="7" type="ORF">GTZ99_12645</name>
</gene>
<dbReference type="InterPro" id="IPR003660">
    <property type="entry name" value="HAMP_dom"/>
</dbReference>
<comment type="caution">
    <text evidence="7">The sequence shown here is derived from an EMBL/GenBank/DDBJ whole genome shotgun (WGS) entry which is preliminary data.</text>
</comment>
<evidence type="ECO:0000313" key="7">
    <source>
        <dbReference type="EMBL" id="NBC37400.1"/>
    </source>
</evidence>
<dbReference type="PRINTS" id="PR00260">
    <property type="entry name" value="CHEMTRNSDUCR"/>
</dbReference>
<evidence type="ECO:0000256" key="2">
    <source>
        <dbReference type="ARBA" id="ARBA00029447"/>
    </source>
</evidence>
<evidence type="ECO:0000259" key="5">
    <source>
        <dbReference type="PROSITE" id="PS50111"/>
    </source>
</evidence>
<dbReference type="EMBL" id="JAAAPO010000005">
    <property type="protein sequence ID" value="NBC37400.1"/>
    <property type="molecule type" value="Genomic_DNA"/>
</dbReference>
<dbReference type="InterPro" id="IPR004089">
    <property type="entry name" value="MCPsignal_dom"/>
</dbReference>
<protein>
    <submittedName>
        <fullName evidence="7">PAS domain-containing protein</fullName>
    </submittedName>
</protein>
<dbReference type="InterPro" id="IPR013656">
    <property type="entry name" value="PAS_4"/>
</dbReference>
<dbReference type="CDD" id="cd11386">
    <property type="entry name" value="MCP_signal"/>
    <property type="match status" value="1"/>
</dbReference>
<dbReference type="SUPFAM" id="SSF55785">
    <property type="entry name" value="PYP-like sensor domain (PAS domain)"/>
    <property type="match status" value="1"/>
</dbReference>
<name>A0ABW9XFU1_9SPHN</name>
<dbReference type="Pfam" id="PF08448">
    <property type="entry name" value="PAS_4"/>
    <property type="match status" value="1"/>
</dbReference>
<dbReference type="Pfam" id="PF00015">
    <property type="entry name" value="MCPsignal"/>
    <property type="match status" value="1"/>
</dbReference>
<dbReference type="Gene3D" id="1.10.287.950">
    <property type="entry name" value="Methyl-accepting chemotaxis protein"/>
    <property type="match status" value="1"/>
</dbReference>
<dbReference type="PROSITE" id="PS50111">
    <property type="entry name" value="CHEMOTAXIS_TRANSDUC_2"/>
    <property type="match status" value="1"/>
</dbReference>
<evidence type="ECO:0000256" key="3">
    <source>
        <dbReference type="PROSITE-ProRule" id="PRU00284"/>
    </source>
</evidence>
<keyword evidence="8" id="KW-1185">Reference proteome</keyword>
<dbReference type="CDD" id="cd00130">
    <property type="entry name" value="PAS"/>
    <property type="match status" value="1"/>
</dbReference>
<dbReference type="Gene3D" id="3.30.450.20">
    <property type="entry name" value="PAS domain"/>
    <property type="match status" value="1"/>
</dbReference>
<keyword evidence="4" id="KW-0175">Coiled coil</keyword>
<dbReference type="RefSeq" id="WP_161719444.1">
    <property type="nucleotide sequence ID" value="NZ_JAAAPO010000005.1"/>
</dbReference>
<feature type="domain" description="HAMP" evidence="6">
    <location>
        <begin position="128"/>
        <end position="180"/>
    </location>
</feature>
<evidence type="ECO:0000256" key="4">
    <source>
        <dbReference type="SAM" id="Coils"/>
    </source>
</evidence>
<keyword evidence="1" id="KW-0145">Chemotaxis</keyword>